<protein>
    <recommendedName>
        <fullName evidence="4">Outer membrane efflux protein</fullName>
    </recommendedName>
</protein>
<dbReference type="AlphaFoldDB" id="A0A4R8EY90"/>
<evidence type="ECO:0000256" key="1">
    <source>
        <dbReference type="SAM" id="SignalP"/>
    </source>
</evidence>
<dbReference type="Gene3D" id="1.20.1600.10">
    <property type="entry name" value="Outer membrane efflux proteins (OEP)"/>
    <property type="match status" value="1"/>
</dbReference>
<gene>
    <name evidence="2" type="ORF">C8D74_101216</name>
</gene>
<proteinExistence type="predicted"/>
<evidence type="ECO:0000313" key="3">
    <source>
        <dbReference type="Proteomes" id="UP000294817"/>
    </source>
</evidence>
<organism evidence="2 3">
    <name type="scientific">Petrotoga sibirica</name>
    <dbReference type="NCBI Taxonomy" id="156202"/>
    <lineage>
        <taxon>Bacteria</taxon>
        <taxon>Thermotogati</taxon>
        <taxon>Thermotogota</taxon>
        <taxon>Thermotogae</taxon>
        <taxon>Petrotogales</taxon>
        <taxon>Petrotogaceae</taxon>
        <taxon>Petrotoga</taxon>
    </lineage>
</organism>
<evidence type="ECO:0008006" key="4">
    <source>
        <dbReference type="Google" id="ProtNLM"/>
    </source>
</evidence>
<reference evidence="2 3" key="1">
    <citation type="submission" date="2019-03" db="EMBL/GenBank/DDBJ databases">
        <title>Genomic Encyclopedia of Type Strains, Phase IV (KMG-IV): sequencing the most valuable type-strain genomes for metagenomic binning, comparative biology and taxonomic classification.</title>
        <authorList>
            <person name="Goeker M."/>
        </authorList>
    </citation>
    <scope>NUCLEOTIDE SEQUENCE [LARGE SCALE GENOMIC DNA]</scope>
    <source>
        <strain evidence="2 3">DSM 13575</strain>
    </source>
</reference>
<accession>A0A4R8EY90</accession>
<keyword evidence="3" id="KW-1185">Reference proteome</keyword>
<feature type="signal peptide" evidence="1">
    <location>
        <begin position="1"/>
        <end position="19"/>
    </location>
</feature>
<evidence type="ECO:0000313" key="2">
    <source>
        <dbReference type="EMBL" id="TDX17496.1"/>
    </source>
</evidence>
<name>A0A4R8EY90_9BACT</name>
<sequence>MRRKVMFLMYILLSLSLLANSSNIYCAIEEHVKALDTYDKRTFSNQVNQLTMEEQLINFNPIPSTTFTFNQNDYSINISKDLRDILYIGKIKEEKEKEVIKAKFQEINVEQELIISVFSSFLNYFIQGEILKNYQNYYSYFEEEVDKLEKDYKKKLMSYEEYLSKKVMISQYMANFDDINNSFALSEKRATNLKIIPIEAEKLSELNLENYIQYFLNSYNNSISIDYIVQMIREINEYYYITLAPKYYTNAPSISSNLTYRNSYTFDDPNISYSLNLENTFNVGDFFSLSPNISYNVSNGFSVGISFKTISTFPPQNNIDDLRLLVEEQNNNQIMNIYNIQNNIDKWESSVEIYSMNLEQLEYLLTRYPNDLKLISDYLMIYSSLLNAKGNLAYYCFLMECEINTLEKKYNLITNKKEE</sequence>
<dbReference type="EMBL" id="SODZ01000001">
    <property type="protein sequence ID" value="TDX17496.1"/>
    <property type="molecule type" value="Genomic_DNA"/>
</dbReference>
<dbReference type="Proteomes" id="UP000294817">
    <property type="component" value="Unassembled WGS sequence"/>
</dbReference>
<feature type="chain" id="PRO_5020883420" description="Outer membrane efflux protein" evidence="1">
    <location>
        <begin position="20"/>
        <end position="419"/>
    </location>
</feature>
<dbReference type="SUPFAM" id="SSF56954">
    <property type="entry name" value="Outer membrane efflux proteins (OEP)"/>
    <property type="match status" value="1"/>
</dbReference>
<comment type="caution">
    <text evidence="2">The sequence shown here is derived from an EMBL/GenBank/DDBJ whole genome shotgun (WGS) entry which is preliminary data.</text>
</comment>
<dbReference type="RefSeq" id="WP_103876653.1">
    <property type="nucleotide sequence ID" value="NZ_SODZ01000001.1"/>
</dbReference>
<keyword evidence="1" id="KW-0732">Signal</keyword>